<dbReference type="Proteomes" id="UP000007113">
    <property type="component" value="Chromosome"/>
</dbReference>
<dbReference type="EC" id="5.3.1.16" evidence="6"/>
<dbReference type="InterPro" id="IPR013785">
    <property type="entry name" value="Aldolase_TIM"/>
</dbReference>
<evidence type="ECO:0000256" key="4">
    <source>
        <dbReference type="ARBA" id="ARBA00029440"/>
    </source>
</evidence>
<dbReference type="Gene3D" id="3.20.20.70">
    <property type="entry name" value="Aldolase class I"/>
    <property type="match status" value="1"/>
</dbReference>
<comment type="similarity">
    <text evidence="1 5">Belongs to the HisA/HisF family.</text>
</comment>
<organism evidence="6 7">
    <name type="scientific">Granulicella mallensis (strain ATCC BAA-1857 / DSM 23137 / MP5ACTX8)</name>
    <dbReference type="NCBI Taxonomy" id="682795"/>
    <lineage>
        <taxon>Bacteria</taxon>
        <taxon>Pseudomonadati</taxon>
        <taxon>Acidobacteriota</taxon>
        <taxon>Terriglobia</taxon>
        <taxon>Terriglobales</taxon>
        <taxon>Acidobacteriaceae</taxon>
        <taxon>Granulicella</taxon>
    </lineage>
</organism>
<dbReference type="PANTHER" id="PTHR43090">
    <property type="entry name" value="1-(5-PHOSPHORIBOSYL)-5-[(5-PHOSPHORIBOSYLAMINO)METHYLIDENEAMINO] IMIDAZOLE-4-CARBOXAMIDE ISOMERASE"/>
    <property type="match status" value="1"/>
</dbReference>
<dbReference type="EMBL" id="CP003130">
    <property type="protein sequence ID" value="AEU35350.1"/>
    <property type="molecule type" value="Genomic_DNA"/>
</dbReference>
<dbReference type="GO" id="GO:0005737">
    <property type="term" value="C:cytoplasm"/>
    <property type="evidence" value="ECO:0007669"/>
    <property type="project" value="TreeGrafter"/>
</dbReference>
<evidence type="ECO:0000313" key="6">
    <source>
        <dbReference type="EMBL" id="AEU35350.1"/>
    </source>
</evidence>
<dbReference type="AlphaFoldDB" id="G8NV61"/>
<dbReference type="InterPro" id="IPR044524">
    <property type="entry name" value="Isoase_HisA-like"/>
</dbReference>
<dbReference type="STRING" id="682795.AciX8_1003"/>
<gene>
    <name evidence="6" type="ordered locus">AciX8_1003</name>
</gene>
<dbReference type="HOGENOM" id="CLU_048577_1_2_0"/>
<dbReference type="KEGG" id="gma:AciX8_1003"/>
<keyword evidence="2 5" id="KW-0028">Amino-acid biosynthesis</keyword>
<sequence>MRRVYVALTWCTRQALRLQFVSVYTENIMLIPSIDLMGGRIVQLVQGEKLKLAFDDFDYWIERFSKYPTVQLIDLDAAMRQGDNRELIEMICKRLPCQVGGGLRTPEDGQRLLDAGAKRVIYGSSLFNSDGVDKVFAASLKKALGEDALCFSVDTKNGKVAVKGWKDSVDLTPEEAVTWLEDYTSAFLYTHVDTEGTMQGFPMDVAAVLRSTTARQLIVAGGIKERAEVDSLDAMGVDAVAGMAVYSGAMEA</sequence>
<accession>G8NV61</accession>
<dbReference type="GO" id="GO:0000162">
    <property type="term" value="P:L-tryptophan biosynthetic process"/>
    <property type="evidence" value="ECO:0007669"/>
    <property type="project" value="TreeGrafter"/>
</dbReference>
<protein>
    <submittedName>
        <fullName evidence="6">1-(5-phosphoribosyl)-5-((5-phosphoribosylamino)methylideneamino)imidazole-4-carboxamideisomerase</fullName>
        <ecNumber evidence="6">5.3.1.16</ecNumber>
    </submittedName>
</protein>
<evidence type="ECO:0000256" key="2">
    <source>
        <dbReference type="ARBA" id="ARBA00022605"/>
    </source>
</evidence>
<dbReference type="PANTHER" id="PTHR43090:SF2">
    <property type="entry name" value="1-(5-PHOSPHORIBOSYL)-5-[(5-PHOSPHORIBOSYLAMINO)METHYLIDENEAMINO] IMIDAZOLE-4-CARBOXAMIDE ISOMERASE"/>
    <property type="match status" value="1"/>
</dbReference>
<evidence type="ECO:0000313" key="7">
    <source>
        <dbReference type="Proteomes" id="UP000007113"/>
    </source>
</evidence>
<dbReference type="InterPro" id="IPR006062">
    <property type="entry name" value="His_biosynth"/>
</dbReference>
<evidence type="ECO:0000256" key="3">
    <source>
        <dbReference type="ARBA" id="ARBA00023102"/>
    </source>
</evidence>
<evidence type="ECO:0000256" key="5">
    <source>
        <dbReference type="RuleBase" id="RU003657"/>
    </source>
</evidence>
<keyword evidence="3 5" id="KW-0368">Histidine biosynthesis</keyword>
<proteinExistence type="inferred from homology"/>
<dbReference type="GO" id="GO:0003949">
    <property type="term" value="F:1-(5-phosphoribosyl)-5-[(5-phosphoribosylamino)methylideneamino]imidazole-4-carboxamide isomerase activity"/>
    <property type="evidence" value="ECO:0007669"/>
    <property type="project" value="UniProtKB-EC"/>
</dbReference>
<name>G8NV61_GRAMM</name>
<dbReference type="SUPFAM" id="SSF51366">
    <property type="entry name" value="Ribulose-phoshate binding barrel"/>
    <property type="match status" value="1"/>
</dbReference>
<dbReference type="GO" id="GO:0000105">
    <property type="term" value="P:L-histidine biosynthetic process"/>
    <property type="evidence" value="ECO:0007669"/>
    <property type="project" value="UniProtKB-KW"/>
</dbReference>
<keyword evidence="7" id="KW-1185">Reference proteome</keyword>
<dbReference type="InterPro" id="IPR011060">
    <property type="entry name" value="RibuloseP-bd_barrel"/>
</dbReference>
<dbReference type="eggNOG" id="COG0106">
    <property type="taxonomic scope" value="Bacteria"/>
</dbReference>
<reference evidence="6 7" key="1">
    <citation type="submission" date="2011-11" db="EMBL/GenBank/DDBJ databases">
        <title>Complete sequence of Granulicella mallensis MP5ACTX8.</title>
        <authorList>
            <consortium name="US DOE Joint Genome Institute"/>
            <person name="Lucas S."/>
            <person name="Copeland A."/>
            <person name="Lapidus A."/>
            <person name="Cheng J.-F."/>
            <person name="Goodwin L."/>
            <person name="Pitluck S."/>
            <person name="Peters L."/>
            <person name="Lu M."/>
            <person name="Detter J.C."/>
            <person name="Han C."/>
            <person name="Tapia R."/>
            <person name="Land M."/>
            <person name="Hauser L."/>
            <person name="Kyrpides N."/>
            <person name="Ivanova N."/>
            <person name="Mikhailova N."/>
            <person name="Pagani I."/>
            <person name="Rawat S."/>
            <person name="Mannisto M."/>
            <person name="Haggblom M."/>
            <person name="Woyke T."/>
        </authorList>
    </citation>
    <scope>NUCLEOTIDE SEQUENCE [LARGE SCALE GENOMIC DNA]</scope>
    <source>
        <strain evidence="7">ATCC BAA-1857 / DSM 23137 / MP5ACTX8</strain>
    </source>
</reference>
<keyword evidence="6" id="KW-0413">Isomerase</keyword>
<comment type="pathway">
    <text evidence="4">Amino-acid biosynthesis.</text>
</comment>
<dbReference type="Pfam" id="PF00977">
    <property type="entry name" value="His_biosynth"/>
    <property type="match status" value="1"/>
</dbReference>
<evidence type="ECO:0000256" key="1">
    <source>
        <dbReference type="ARBA" id="ARBA00009667"/>
    </source>
</evidence>